<evidence type="ECO:0000313" key="5">
    <source>
        <dbReference type="Proteomes" id="UP000517759"/>
    </source>
</evidence>
<dbReference type="AlphaFoldDB" id="A0A7W6AJR1"/>
<protein>
    <recommendedName>
        <fullName evidence="2">HBM domain-containing protein</fullName>
    </recommendedName>
</protein>
<organism evidence="4 5">
    <name type="scientific">Methylobacterium brachythecii</name>
    <dbReference type="NCBI Taxonomy" id="1176177"/>
    <lineage>
        <taxon>Bacteria</taxon>
        <taxon>Pseudomonadati</taxon>
        <taxon>Pseudomonadota</taxon>
        <taxon>Alphaproteobacteria</taxon>
        <taxon>Hyphomicrobiales</taxon>
        <taxon>Methylobacteriaceae</taxon>
        <taxon>Methylobacterium</taxon>
    </lineage>
</organism>
<reference evidence="4 5" key="3">
    <citation type="submission" date="2020-08" db="EMBL/GenBank/DDBJ databases">
        <title>Genomic Encyclopedia of Type Strains, Phase IV (KMG-IV): sequencing the most valuable type-strain genomes for metagenomic binning, comparative biology and taxonomic classification.</title>
        <authorList>
            <person name="Goeker M."/>
        </authorList>
    </citation>
    <scope>NUCLEOTIDE SEQUENCE [LARGE SCALE GENOMIC DNA]</scope>
    <source>
        <strain evidence="4 5">DSM 24105</strain>
    </source>
</reference>
<evidence type="ECO:0000313" key="6">
    <source>
        <dbReference type="Proteomes" id="UP001156881"/>
    </source>
</evidence>
<feature type="domain" description="HBM" evidence="2">
    <location>
        <begin position="36"/>
        <end position="279"/>
    </location>
</feature>
<dbReference type="Proteomes" id="UP001156881">
    <property type="component" value="Unassembled WGS sequence"/>
</dbReference>
<keyword evidence="6" id="KW-1185">Reference proteome</keyword>
<evidence type="ECO:0000313" key="4">
    <source>
        <dbReference type="EMBL" id="MBB3904673.1"/>
    </source>
</evidence>
<proteinExistence type="predicted"/>
<dbReference type="InterPro" id="IPR032255">
    <property type="entry name" value="HBM"/>
</dbReference>
<reference evidence="6" key="2">
    <citation type="journal article" date="2019" name="Int. J. Syst. Evol. Microbiol.">
        <title>The Global Catalogue of Microorganisms (GCM) 10K type strain sequencing project: providing services to taxonomists for standard genome sequencing and annotation.</title>
        <authorList>
            <consortium name="The Broad Institute Genomics Platform"/>
            <consortium name="The Broad Institute Genome Sequencing Center for Infectious Disease"/>
            <person name="Wu L."/>
            <person name="Ma J."/>
        </authorList>
    </citation>
    <scope>NUCLEOTIDE SEQUENCE [LARGE SCALE GENOMIC DNA]</scope>
    <source>
        <strain evidence="6">NBRC 107710</strain>
    </source>
</reference>
<evidence type="ECO:0000259" key="2">
    <source>
        <dbReference type="SMART" id="SM01358"/>
    </source>
</evidence>
<evidence type="ECO:0000256" key="1">
    <source>
        <dbReference type="SAM" id="Phobius"/>
    </source>
</evidence>
<gene>
    <name evidence="3" type="ORF">GCM10007884_29700</name>
    <name evidence="4" type="ORF">GGR33_004196</name>
</gene>
<keyword evidence="1" id="KW-0472">Membrane</keyword>
<dbReference type="RefSeq" id="WP_183508724.1">
    <property type="nucleotide sequence ID" value="NZ_BSPG01000017.1"/>
</dbReference>
<name>A0A7W6AJR1_9HYPH</name>
<evidence type="ECO:0000313" key="3">
    <source>
        <dbReference type="EMBL" id="GLS44981.1"/>
    </source>
</evidence>
<keyword evidence="1" id="KW-0812">Transmembrane</keyword>
<reference evidence="3" key="1">
    <citation type="journal article" date="2014" name="Int. J. Syst. Evol. Microbiol.">
        <title>Complete genome of a new Firmicutes species belonging to the dominant human colonic microbiota ('Ruminococcus bicirculans') reveals two chromosomes and a selective capacity to utilize plant glucans.</title>
        <authorList>
            <consortium name="NISC Comparative Sequencing Program"/>
            <person name="Wegmann U."/>
            <person name="Louis P."/>
            <person name="Goesmann A."/>
            <person name="Henrissat B."/>
            <person name="Duncan S.H."/>
            <person name="Flint H.J."/>
        </authorList>
    </citation>
    <scope>NUCLEOTIDE SEQUENCE</scope>
    <source>
        <strain evidence="3">NBRC 107710</strain>
    </source>
</reference>
<dbReference type="EMBL" id="JACIDN010000008">
    <property type="protein sequence ID" value="MBB3904673.1"/>
    <property type="molecule type" value="Genomic_DNA"/>
</dbReference>
<feature type="transmembrane region" description="Helical" evidence="1">
    <location>
        <begin position="12"/>
        <end position="32"/>
    </location>
</feature>
<sequence>MKRPDIRLGLRLQIALLGMGGVLLLGLVYMIGLSRQEALQEKPDAGARLRSAIVAIHGDLGSARQVETEFLLKRRESLIGKRETLVARIAEQLKQVEQAVAELPADAPLKRAEAIRAGLNLYMTRFQNVAAAQRTLGLTEKDGVQGSLREAVHAVEKRLFSFDEPRLSVLMLMMRRHEKDFILRGEDKYVDELRDRVREFKPALTASALSQEVKTELGTLIGSYEARFMAYAAGASTLKEEADDLASIFGRLDPLVAEVETAVEQEDAAMQAEIAATRSHTTLAMWAIIAATVLCAGALSL</sequence>
<reference evidence="3" key="4">
    <citation type="submission" date="2023-01" db="EMBL/GenBank/DDBJ databases">
        <title>Draft genome sequence of Methylobacterium brachythecii strain NBRC 107710.</title>
        <authorList>
            <person name="Sun Q."/>
            <person name="Mori K."/>
        </authorList>
    </citation>
    <scope>NUCLEOTIDE SEQUENCE</scope>
    <source>
        <strain evidence="3">NBRC 107710</strain>
    </source>
</reference>
<keyword evidence="1" id="KW-1133">Transmembrane helix</keyword>
<dbReference type="EMBL" id="BSPG01000017">
    <property type="protein sequence ID" value="GLS44981.1"/>
    <property type="molecule type" value="Genomic_DNA"/>
</dbReference>
<accession>A0A7W6AJR1</accession>
<dbReference type="Proteomes" id="UP000517759">
    <property type="component" value="Unassembled WGS sequence"/>
</dbReference>
<dbReference type="SMART" id="SM01358">
    <property type="entry name" value="HBM"/>
    <property type="match status" value="1"/>
</dbReference>
<comment type="caution">
    <text evidence="4">The sequence shown here is derived from an EMBL/GenBank/DDBJ whole genome shotgun (WGS) entry which is preliminary data.</text>
</comment>